<comment type="caution">
    <text evidence="1">The sequence shown here is derived from an EMBL/GenBank/DDBJ whole genome shotgun (WGS) entry which is preliminary data.</text>
</comment>
<proteinExistence type="predicted"/>
<accession>A0A4Y2RXC3</accession>
<reference evidence="1 2" key="1">
    <citation type="journal article" date="2019" name="Sci. Rep.">
        <title>Orb-weaving spider Araneus ventricosus genome elucidates the spidroin gene catalogue.</title>
        <authorList>
            <person name="Kono N."/>
            <person name="Nakamura H."/>
            <person name="Ohtoshi R."/>
            <person name="Moran D.A.P."/>
            <person name="Shinohara A."/>
            <person name="Yoshida Y."/>
            <person name="Fujiwara M."/>
            <person name="Mori M."/>
            <person name="Tomita M."/>
            <person name="Arakawa K."/>
        </authorList>
    </citation>
    <scope>NUCLEOTIDE SEQUENCE [LARGE SCALE GENOMIC DNA]</scope>
</reference>
<evidence type="ECO:0000313" key="2">
    <source>
        <dbReference type="Proteomes" id="UP000499080"/>
    </source>
</evidence>
<sequence>MTRTIPQLASPLQTFSLVGGRLTVDGFNAPLADLPWNRVSKPRLYDPEAMPQEPYCTLYPINIGTVTRTSTHKWKICNLLNLKVSNLIFKSARNKIAYL</sequence>
<organism evidence="1 2">
    <name type="scientific">Araneus ventricosus</name>
    <name type="common">Orbweaver spider</name>
    <name type="synonym">Epeira ventricosa</name>
    <dbReference type="NCBI Taxonomy" id="182803"/>
    <lineage>
        <taxon>Eukaryota</taxon>
        <taxon>Metazoa</taxon>
        <taxon>Ecdysozoa</taxon>
        <taxon>Arthropoda</taxon>
        <taxon>Chelicerata</taxon>
        <taxon>Arachnida</taxon>
        <taxon>Araneae</taxon>
        <taxon>Araneomorphae</taxon>
        <taxon>Entelegynae</taxon>
        <taxon>Araneoidea</taxon>
        <taxon>Araneidae</taxon>
        <taxon>Araneus</taxon>
    </lineage>
</organism>
<gene>
    <name evidence="1" type="ORF">AVEN_116934_1</name>
</gene>
<dbReference type="AlphaFoldDB" id="A0A4Y2RXC3"/>
<dbReference type="EMBL" id="BGPR01018610">
    <property type="protein sequence ID" value="GBN79635.1"/>
    <property type="molecule type" value="Genomic_DNA"/>
</dbReference>
<protein>
    <submittedName>
        <fullName evidence="1">Uncharacterized protein</fullName>
    </submittedName>
</protein>
<keyword evidence="2" id="KW-1185">Reference proteome</keyword>
<name>A0A4Y2RXC3_ARAVE</name>
<evidence type="ECO:0000313" key="1">
    <source>
        <dbReference type="EMBL" id="GBN79635.1"/>
    </source>
</evidence>
<dbReference type="Proteomes" id="UP000499080">
    <property type="component" value="Unassembled WGS sequence"/>
</dbReference>